<evidence type="ECO:0000256" key="6">
    <source>
        <dbReference type="SAM" id="Phobius"/>
    </source>
</evidence>
<gene>
    <name evidence="7" type="ORF">NQ502_11040</name>
</gene>
<accession>A0ABY5VDL9</accession>
<name>A0ABY5VDL9_9FIRM</name>
<dbReference type="EMBL" id="CP102290">
    <property type="protein sequence ID" value="UWP57935.1"/>
    <property type="molecule type" value="Genomic_DNA"/>
</dbReference>
<keyword evidence="8" id="KW-1185">Reference proteome</keyword>
<keyword evidence="5 6" id="KW-0472">Membrane</keyword>
<feature type="transmembrane region" description="Helical" evidence="6">
    <location>
        <begin position="20"/>
        <end position="40"/>
    </location>
</feature>
<dbReference type="Pfam" id="PF02653">
    <property type="entry name" value="BPD_transp_2"/>
    <property type="match status" value="1"/>
</dbReference>
<proteinExistence type="predicted"/>
<sequence length="367" mass="38327">MDKVMLKENKFKWQNYASAIGLIILLIVSAVLSSTFLYPINIMNVAKQIAVQGVLAIGMQFVILLGGIDLSPGAVVALTGVLFAYLIPTLGFFPAAVIILLFGCVLGSLYGWFITKLGIPAFIVTLAGQTICRGIALTVTGSTAVSISSKAVTKLGSGNIPFPVCIVIFALMGIYIVYSLLRDIKKKKRMSAVLKVFALAILGYAAYITGQVEGLSILVAITAVLLMAFIFVLRATVFGKNVYASGGNILAARLSGINVNKTVIFSYVICAVMASLGGIMTAARLGTGSPLIGTNYELDAIAAVVIGGTSMSGGSGKLTGTIIGVLLIGVLNNMLSLLNVSSNMQLIFKGLIILAAVVIDSTSNKKK</sequence>
<comment type="subcellular location">
    <subcellularLocation>
        <location evidence="1">Cell membrane</location>
        <topology evidence="1">Multi-pass membrane protein</topology>
    </subcellularLocation>
</comment>
<dbReference type="CDD" id="cd06579">
    <property type="entry name" value="TM_PBP1_transp_AraH_like"/>
    <property type="match status" value="1"/>
</dbReference>
<dbReference type="Proteomes" id="UP001060164">
    <property type="component" value="Chromosome"/>
</dbReference>
<feature type="transmembrane region" description="Helical" evidence="6">
    <location>
        <begin position="92"/>
        <end position="114"/>
    </location>
</feature>
<dbReference type="PANTHER" id="PTHR32196">
    <property type="entry name" value="ABC TRANSPORTER PERMEASE PROTEIN YPHD-RELATED-RELATED"/>
    <property type="match status" value="1"/>
</dbReference>
<feature type="transmembrane region" description="Helical" evidence="6">
    <location>
        <begin position="160"/>
        <end position="180"/>
    </location>
</feature>
<feature type="transmembrane region" description="Helical" evidence="6">
    <location>
        <begin position="215"/>
        <end position="233"/>
    </location>
</feature>
<keyword evidence="4 6" id="KW-1133">Transmembrane helix</keyword>
<evidence type="ECO:0000313" key="8">
    <source>
        <dbReference type="Proteomes" id="UP001060164"/>
    </source>
</evidence>
<keyword evidence="3 6" id="KW-0812">Transmembrane</keyword>
<evidence type="ECO:0000313" key="7">
    <source>
        <dbReference type="EMBL" id="UWP57935.1"/>
    </source>
</evidence>
<protein>
    <submittedName>
        <fullName evidence="7">Ribose ABC transporter permease</fullName>
    </submittedName>
</protein>
<feature type="transmembrane region" description="Helical" evidence="6">
    <location>
        <begin position="121"/>
        <end position="140"/>
    </location>
</feature>
<dbReference type="RefSeq" id="WP_049898108.1">
    <property type="nucleotide sequence ID" value="NZ_CABLBR010000011.1"/>
</dbReference>
<evidence type="ECO:0000256" key="4">
    <source>
        <dbReference type="ARBA" id="ARBA00022989"/>
    </source>
</evidence>
<reference evidence="7" key="1">
    <citation type="journal article" date="2022" name="Cell">
        <title>Design, construction, and in vivo augmentation of a complex gut microbiome.</title>
        <authorList>
            <person name="Cheng A.G."/>
            <person name="Ho P.Y."/>
            <person name="Aranda-Diaz A."/>
            <person name="Jain S."/>
            <person name="Yu F.B."/>
            <person name="Meng X."/>
            <person name="Wang M."/>
            <person name="Iakiviak M."/>
            <person name="Nagashima K."/>
            <person name="Zhao A."/>
            <person name="Murugkar P."/>
            <person name="Patil A."/>
            <person name="Atabakhsh K."/>
            <person name="Weakley A."/>
            <person name="Yan J."/>
            <person name="Brumbaugh A.R."/>
            <person name="Higginbottom S."/>
            <person name="Dimas A."/>
            <person name="Shiver A.L."/>
            <person name="Deutschbauer A."/>
            <person name="Neff N."/>
            <person name="Sonnenburg J.L."/>
            <person name="Huang K.C."/>
            <person name="Fischbach M.A."/>
        </authorList>
    </citation>
    <scope>NUCLEOTIDE SEQUENCE</scope>
    <source>
        <strain evidence="7">DSM 19829</strain>
    </source>
</reference>
<evidence type="ECO:0000256" key="1">
    <source>
        <dbReference type="ARBA" id="ARBA00004651"/>
    </source>
</evidence>
<dbReference type="InterPro" id="IPR001851">
    <property type="entry name" value="ABC_transp_permease"/>
</dbReference>
<evidence type="ECO:0000256" key="5">
    <source>
        <dbReference type="ARBA" id="ARBA00023136"/>
    </source>
</evidence>
<keyword evidence="2" id="KW-1003">Cell membrane</keyword>
<feature type="transmembrane region" description="Helical" evidence="6">
    <location>
        <begin position="263"/>
        <end position="283"/>
    </location>
</feature>
<feature type="transmembrane region" description="Helical" evidence="6">
    <location>
        <begin position="318"/>
        <end position="339"/>
    </location>
</feature>
<organism evidence="7 8">
    <name type="scientific">Ruminococcus gauvreauii</name>
    <dbReference type="NCBI Taxonomy" id="438033"/>
    <lineage>
        <taxon>Bacteria</taxon>
        <taxon>Bacillati</taxon>
        <taxon>Bacillota</taxon>
        <taxon>Clostridia</taxon>
        <taxon>Eubacteriales</taxon>
        <taxon>Oscillospiraceae</taxon>
        <taxon>Ruminococcus</taxon>
    </lineage>
</organism>
<feature type="transmembrane region" description="Helical" evidence="6">
    <location>
        <begin position="192"/>
        <end position="209"/>
    </location>
</feature>
<evidence type="ECO:0000256" key="2">
    <source>
        <dbReference type="ARBA" id="ARBA00022475"/>
    </source>
</evidence>
<evidence type="ECO:0000256" key="3">
    <source>
        <dbReference type="ARBA" id="ARBA00022692"/>
    </source>
</evidence>